<feature type="repeat" description="PPR" evidence="2">
    <location>
        <begin position="392"/>
        <end position="426"/>
    </location>
</feature>
<dbReference type="PROSITE" id="PS51375">
    <property type="entry name" value="PPR"/>
    <property type="match status" value="4"/>
</dbReference>
<organism evidence="3 4">
    <name type="scientific">Abeliophyllum distichum</name>
    <dbReference type="NCBI Taxonomy" id="126358"/>
    <lineage>
        <taxon>Eukaryota</taxon>
        <taxon>Viridiplantae</taxon>
        <taxon>Streptophyta</taxon>
        <taxon>Embryophyta</taxon>
        <taxon>Tracheophyta</taxon>
        <taxon>Spermatophyta</taxon>
        <taxon>Magnoliopsida</taxon>
        <taxon>eudicotyledons</taxon>
        <taxon>Gunneridae</taxon>
        <taxon>Pentapetalae</taxon>
        <taxon>asterids</taxon>
        <taxon>lamiids</taxon>
        <taxon>Lamiales</taxon>
        <taxon>Oleaceae</taxon>
        <taxon>Forsythieae</taxon>
        <taxon>Abeliophyllum</taxon>
    </lineage>
</organism>
<evidence type="ECO:0000313" key="4">
    <source>
        <dbReference type="Proteomes" id="UP001604336"/>
    </source>
</evidence>
<comment type="caution">
    <text evidence="3">The sequence shown here is derived from an EMBL/GenBank/DDBJ whole genome shotgun (WGS) entry which is preliminary data.</text>
</comment>
<dbReference type="Pfam" id="PF13041">
    <property type="entry name" value="PPR_2"/>
    <property type="match status" value="4"/>
</dbReference>
<feature type="repeat" description="PPR" evidence="2">
    <location>
        <begin position="454"/>
        <end position="488"/>
    </location>
</feature>
<proteinExistence type="predicted"/>
<keyword evidence="4" id="KW-1185">Reference proteome</keyword>
<dbReference type="AlphaFoldDB" id="A0ABD1TZW7"/>
<accession>A0ABD1TZW7</accession>
<dbReference type="PANTHER" id="PTHR47926">
    <property type="entry name" value="PENTATRICOPEPTIDE REPEAT-CONTAINING PROTEIN"/>
    <property type="match status" value="1"/>
</dbReference>
<name>A0ABD1TZW7_9LAMI</name>
<evidence type="ECO:0000256" key="2">
    <source>
        <dbReference type="PROSITE-ProRule" id="PRU00708"/>
    </source>
</evidence>
<dbReference type="InterPro" id="IPR002885">
    <property type="entry name" value="PPR_rpt"/>
</dbReference>
<dbReference type="InterPro" id="IPR046960">
    <property type="entry name" value="PPR_At4g14850-like_plant"/>
</dbReference>
<dbReference type="Proteomes" id="UP001604336">
    <property type="component" value="Unassembled WGS sequence"/>
</dbReference>
<dbReference type="PANTHER" id="PTHR47926:SF403">
    <property type="entry name" value="PENTACOTRIPEPTIDE-REPEAT REGION OF PRORP DOMAIN-CONTAINING PROTEIN"/>
    <property type="match status" value="1"/>
</dbReference>
<dbReference type="EMBL" id="JBFOLK010000004">
    <property type="protein sequence ID" value="KAL2518282.1"/>
    <property type="molecule type" value="Genomic_DNA"/>
</dbReference>
<keyword evidence="1" id="KW-0677">Repeat</keyword>
<dbReference type="Pfam" id="PF01535">
    <property type="entry name" value="PPR"/>
    <property type="match status" value="2"/>
</dbReference>
<dbReference type="NCBIfam" id="TIGR00756">
    <property type="entry name" value="PPR"/>
    <property type="match status" value="4"/>
</dbReference>
<reference evidence="4" key="1">
    <citation type="submission" date="2024-07" db="EMBL/GenBank/DDBJ databases">
        <title>Two chromosome-level genome assemblies of Korean endemic species Abeliophyllum distichum and Forsythia ovata (Oleaceae).</title>
        <authorList>
            <person name="Jang H."/>
        </authorList>
    </citation>
    <scope>NUCLEOTIDE SEQUENCE [LARGE SCALE GENOMIC DNA]</scope>
</reference>
<dbReference type="Gene3D" id="1.25.40.10">
    <property type="entry name" value="Tetratricopeptide repeat domain"/>
    <property type="match status" value="4"/>
</dbReference>
<sequence length="675" mass="77599">MEVYYGQNEPFFLFILGEVHGSISSFSFQFQESNRYISEKLLIFPQRKLEEDGQLLPEFADAEERELFEALNLQLESDLNVDQRQFDAYSMLLFMSVLFHLTSSCLCIDMPMLDWYLNSEALGISIGLDIMSGYFWRDTRFGKSPFQEYTDLPSSLREIDFPLKLKSNHTVEFHCGSYRMPSSLALQVSNLLNQCTFKQLHLLYALIIKTSLDRIPEIRLKFLRRSTEFGGIEYSNLIFKLMGGFYNTEVTLWNAMMRGYAYNGPFRKCISMFDEMTLRNLKPNNFTYPYVLNTCSHLGLFSKGQRVHCQIIKSGFESASSVGSGLFYFYVKRIDSLHIDLGKNGSLDDARMIFDGMCEKTIELWNRMIGKYVSIGELAIVMELFDKMPERDVISWNTMISGYVKAGEVANAIDLFEQMPEKNLVSWTIIIGAYADVGDLKTTRIFFEKMPDRNVVSWNCMMSGYIRIGEFQEALNLFFQMQLEGLEPDSFSFVSALSACSNLSDLQYGKWVHYLIRDWPNLGVIVGTALVDMYARCGDINRAFTIFIKIGNKDVFCYNVMIKSLAIHGRAKDAIIIFHLMQKRGLKPNDFTFSCMLFACSHGGLVEKGRKIFHSMGRHLKLNPKIEHYCVMIDMLSRNDCLEEGLLLINEMPVEPDIATWGALLGGCRERGKRR</sequence>
<feature type="repeat" description="PPR" evidence="2">
    <location>
        <begin position="554"/>
        <end position="588"/>
    </location>
</feature>
<dbReference type="InterPro" id="IPR011990">
    <property type="entry name" value="TPR-like_helical_dom_sf"/>
</dbReference>
<evidence type="ECO:0000313" key="3">
    <source>
        <dbReference type="EMBL" id="KAL2518282.1"/>
    </source>
</evidence>
<evidence type="ECO:0000256" key="1">
    <source>
        <dbReference type="ARBA" id="ARBA00022737"/>
    </source>
</evidence>
<dbReference type="FunFam" id="1.25.40.10:FF:000242">
    <property type="entry name" value="Pentatricopeptide repeat-containing protein"/>
    <property type="match status" value="1"/>
</dbReference>
<feature type="repeat" description="PPR" evidence="2">
    <location>
        <begin position="249"/>
        <end position="283"/>
    </location>
</feature>
<protein>
    <submittedName>
        <fullName evidence="3">Pentatricopeptide repeat-containing protein</fullName>
    </submittedName>
</protein>
<gene>
    <name evidence="3" type="ORF">Adt_14529</name>
</gene>